<dbReference type="OMA" id="RATYGHT"/>
<dbReference type="NCBIfam" id="NF002013">
    <property type="entry name" value="PRK00819.1-2"/>
    <property type="match status" value="1"/>
</dbReference>
<dbReference type="GO" id="GO:0003950">
    <property type="term" value="F:NAD+ poly-ADP-ribosyltransferase activity"/>
    <property type="evidence" value="ECO:0007669"/>
    <property type="project" value="InterPro"/>
</dbReference>
<dbReference type="GO" id="GO:0006388">
    <property type="term" value="P:tRNA splicing, via endonucleolytic cleavage and ligation"/>
    <property type="evidence" value="ECO:0007669"/>
    <property type="project" value="UniProtKB-UniRule"/>
</dbReference>
<dbReference type="Gene3D" id="1.10.10.970">
    <property type="entry name" value="RNA 2'-phosphotransferase, Tpt1/KptA family, N-terminal domain"/>
    <property type="match status" value="1"/>
</dbReference>
<sequence>MRFKVSKLMAYILRHSPWEFGLEPDEEGFVSIEELVNAVRKVYPWVTEEYIREIVERDEKGRYEIRGNKIRARYGHSYPVILRHEEDKESKVLYHGTVRRNLKGIMREGIKPMKRQYVHLSINYEDAYNTGRRHGEDVVVLIIDAECLRNKGYKILKAGKKVRIVKHVPVDCISGIL</sequence>
<dbReference type="InterPro" id="IPR042080">
    <property type="entry name" value="RNA_2'-PTrans_N"/>
</dbReference>
<evidence type="ECO:0000256" key="5">
    <source>
        <dbReference type="HAMAP-Rule" id="MF_00299"/>
    </source>
</evidence>
<dbReference type="Gene3D" id="3.20.170.30">
    <property type="match status" value="1"/>
</dbReference>
<comment type="similarity">
    <text evidence="1 5">Belongs to the KptA/TPT1 family.</text>
</comment>
<reference evidence="6" key="1">
    <citation type="journal article" date="2020" name="bioRxiv">
        <title>A rank-normalized archaeal taxonomy based on genome phylogeny resolves widespread incomplete and uneven classifications.</title>
        <authorList>
            <person name="Rinke C."/>
            <person name="Chuvochina M."/>
            <person name="Mussig A.J."/>
            <person name="Chaumeil P.-A."/>
            <person name="Waite D.W."/>
            <person name="Whitman W.B."/>
            <person name="Parks D.H."/>
            <person name="Hugenholtz P."/>
        </authorList>
    </citation>
    <scope>NUCLEOTIDE SEQUENCE</scope>
    <source>
        <strain evidence="6">UBA8834</strain>
    </source>
</reference>
<evidence type="ECO:0000256" key="1">
    <source>
        <dbReference type="ARBA" id="ARBA00009836"/>
    </source>
</evidence>
<dbReference type="Pfam" id="PF01885">
    <property type="entry name" value="PTS_2-RNA"/>
    <property type="match status" value="1"/>
</dbReference>
<organism evidence="6 7">
    <name type="scientific">Pyrococcus horikoshii</name>
    <dbReference type="NCBI Taxonomy" id="53953"/>
    <lineage>
        <taxon>Archaea</taxon>
        <taxon>Methanobacteriati</taxon>
        <taxon>Methanobacteriota</taxon>
        <taxon>Thermococci</taxon>
        <taxon>Thermococcales</taxon>
        <taxon>Thermococcaceae</taxon>
        <taxon>Pyrococcus</taxon>
    </lineage>
</organism>
<protein>
    <recommendedName>
        <fullName evidence="5">Probable RNA 2'-phosphotransferase</fullName>
        <ecNumber evidence="5">2.7.1.-</ecNumber>
    </recommendedName>
</protein>
<keyword evidence="2 5" id="KW-0808">Transferase</keyword>
<evidence type="ECO:0000256" key="3">
    <source>
        <dbReference type="ARBA" id="ARBA00023027"/>
    </source>
</evidence>
<dbReference type="InterPro" id="IPR042081">
    <property type="entry name" value="RNA_2'-PTrans_C"/>
</dbReference>
<dbReference type="EC" id="2.7.1.-" evidence="5"/>
<comment type="function">
    <text evidence="4 5">Removes the 2'-phosphate from RNA via an intermediate in which the phosphate is ADP-ribosylated by NAD followed by a presumed transesterification to release the RNA and generate ADP-ribose 1''-2''-cyclic phosphate (APPR&gt;P). May function as an ADP-ribosylase.</text>
</comment>
<evidence type="ECO:0000313" key="6">
    <source>
        <dbReference type="EMBL" id="HII61495.1"/>
    </source>
</evidence>
<comment type="caution">
    <text evidence="6">The sequence shown here is derived from an EMBL/GenBank/DDBJ whole genome shotgun (WGS) entry which is preliminary data.</text>
</comment>
<dbReference type="Proteomes" id="UP000617544">
    <property type="component" value="Unassembled WGS sequence"/>
</dbReference>
<dbReference type="AlphaFoldDB" id="A0A832T2S3"/>
<dbReference type="HAMAP" id="MF_00299">
    <property type="entry name" value="KptA"/>
    <property type="match status" value="1"/>
</dbReference>
<evidence type="ECO:0000256" key="4">
    <source>
        <dbReference type="ARBA" id="ARBA00025212"/>
    </source>
</evidence>
<dbReference type="PANTHER" id="PTHR12684:SF2">
    <property type="entry name" value="TRNA 2'-PHOSPHOTRANSFERASE 1"/>
    <property type="match status" value="1"/>
</dbReference>
<dbReference type="InterPro" id="IPR002745">
    <property type="entry name" value="Ptrans_KptA/Tpt1"/>
</dbReference>
<dbReference type="EMBL" id="DUJN01000007">
    <property type="protein sequence ID" value="HII61495.1"/>
    <property type="molecule type" value="Genomic_DNA"/>
</dbReference>
<dbReference type="SUPFAM" id="SSF56399">
    <property type="entry name" value="ADP-ribosylation"/>
    <property type="match status" value="1"/>
</dbReference>
<evidence type="ECO:0000313" key="7">
    <source>
        <dbReference type="Proteomes" id="UP000617544"/>
    </source>
</evidence>
<gene>
    <name evidence="5" type="primary">kptA</name>
    <name evidence="6" type="ORF">HA331_07105</name>
</gene>
<proteinExistence type="inferred from homology"/>
<dbReference type="SMR" id="A0A832T2S3"/>
<dbReference type="InterPro" id="IPR022928">
    <property type="entry name" value="RNA_2'-PTrans_KptA"/>
</dbReference>
<evidence type="ECO:0000256" key="2">
    <source>
        <dbReference type="ARBA" id="ARBA00022679"/>
    </source>
</evidence>
<dbReference type="PANTHER" id="PTHR12684">
    <property type="entry name" value="PUTATIVE PHOSPHOTRANSFERASE"/>
    <property type="match status" value="1"/>
</dbReference>
<keyword evidence="3 5" id="KW-0520">NAD</keyword>
<dbReference type="GO" id="GO:0000215">
    <property type="term" value="F:tRNA 2'-phosphotransferase activity"/>
    <property type="evidence" value="ECO:0007669"/>
    <property type="project" value="TreeGrafter"/>
</dbReference>
<name>A0A832T2S3_PYRHR</name>
<accession>A0A832T2S3</accession>